<dbReference type="InterPro" id="IPR001091">
    <property type="entry name" value="RM_Methyltransferase"/>
</dbReference>
<keyword evidence="1" id="KW-0489">Methyltransferase</keyword>
<dbReference type="InterPro" id="IPR029063">
    <property type="entry name" value="SAM-dependent_MTases_sf"/>
</dbReference>
<name>A0A420ZBN9_UNCK3</name>
<gene>
    <name evidence="5" type="ORF">DRH29_04040</name>
</gene>
<evidence type="ECO:0000313" key="6">
    <source>
        <dbReference type="Proteomes" id="UP000281261"/>
    </source>
</evidence>
<dbReference type="Proteomes" id="UP000281261">
    <property type="component" value="Unassembled WGS sequence"/>
</dbReference>
<organism evidence="5 6">
    <name type="scientific">candidate division Kazan bacterium</name>
    <dbReference type="NCBI Taxonomy" id="2202143"/>
    <lineage>
        <taxon>Bacteria</taxon>
        <taxon>Bacteria division Kazan-3B-28</taxon>
    </lineage>
</organism>
<sequence>MTMNIIIDPEFKALTPPLSTEERRQLEANLLAEGCRNPLVVWGDQGILLDGHNRLEICRKHNIHYETTELFLPDRDAARSWILNNQLGRRNLSPNQKSFLRGLQYSSEKQAHGTNRYTRKSPHNVGSKTAERLAEEHKVSHTTIERDAQFADAVDTIAEACGDEAKDAILNPNTRITRKDVIGLVTKPPAFQRTIIAKIISGEAKDIRAAEQQFKRERTESQVEACQDRIVEGWYQGDWRDHIGKLADGTVSLLLTDPPYGEAYQSNRRKVLHDPFETDAALEQAAMELEALLMAMNSKLTTDAHLLIFCTWKSELSTRIAIENAGYVIRGVLVWVKNHHSSGSLTGAFTPKYEHVIHAVKGNPILTKRIDDVLEAAKVPTDRHPTEKPVELLRRLIEATTVESALVADPFGGVASTCVAAYEVGRRYWGCEINPGYHSEGVKRLCDAP</sequence>
<proteinExistence type="inferred from homology"/>
<evidence type="ECO:0000259" key="4">
    <source>
        <dbReference type="Pfam" id="PF01555"/>
    </source>
</evidence>
<dbReference type="GO" id="GO:0003677">
    <property type="term" value="F:DNA binding"/>
    <property type="evidence" value="ECO:0007669"/>
    <property type="project" value="InterPro"/>
</dbReference>
<evidence type="ECO:0000256" key="3">
    <source>
        <dbReference type="RuleBase" id="RU362026"/>
    </source>
</evidence>
<comment type="caution">
    <text evidence="5">The sequence shown here is derived from an EMBL/GenBank/DDBJ whole genome shotgun (WGS) entry which is preliminary data.</text>
</comment>
<dbReference type="GO" id="GO:0032259">
    <property type="term" value="P:methylation"/>
    <property type="evidence" value="ECO:0007669"/>
    <property type="project" value="UniProtKB-KW"/>
</dbReference>
<dbReference type="GO" id="GO:0008170">
    <property type="term" value="F:N-methyltransferase activity"/>
    <property type="evidence" value="ECO:0007669"/>
    <property type="project" value="InterPro"/>
</dbReference>
<evidence type="ECO:0000256" key="2">
    <source>
        <dbReference type="ARBA" id="ARBA00022679"/>
    </source>
</evidence>
<dbReference type="InterPro" id="IPR002941">
    <property type="entry name" value="DNA_methylase_N4/N6"/>
</dbReference>
<protein>
    <recommendedName>
        <fullName evidence="3">Methyltransferase</fullName>
        <ecNumber evidence="3">2.1.1.-</ecNumber>
    </recommendedName>
</protein>
<dbReference type="AlphaFoldDB" id="A0A420ZBN9"/>
<dbReference type="Gene3D" id="3.40.50.150">
    <property type="entry name" value="Vaccinia Virus protein VP39"/>
    <property type="match status" value="1"/>
</dbReference>
<dbReference type="EC" id="2.1.1.-" evidence="3"/>
<reference evidence="5 6" key="1">
    <citation type="submission" date="2018-06" db="EMBL/GenBank/DDBJ databases">
        <title>Extensive metabolic versatility and redundancy in microbially diverse, dynamic hydrothermal sediments.</title>
        <authorList>
            <person name="Dombrowski N."/>
            <person name="Teske A."/>
            <person name="Baker B.J."/>
        </authorList>
    </citation>
    <scope>NUCLEOTIDE SEQUENCE [LARGE SCALE GENOMIC DNA]</scope>
    <source>
        <strain evidence="5">B79_G16</strain>
    </source>
</reference>
<dbReference type="Pfam" id="PF01555">
    <property type="entry name" value="N6_N4_Mtase"/>
    <property type="match status" value="1"/>
</dbReference>
<dbReference type="EMBL" id="QMNG01000037">
    <property type="protein sequence ID" value="RLC36674.1"/>
    <property type="molecule type" value="Genomic_DNA"/>
</dbReference>
<comment type="similarity">
    <text evidence="3">Belongs to the N(4)/N(6)-methyltransferase family.</text>
</comment>
<accession>A0A420ZBN9</accession>
<keyword evidence="2" id="KW-0808">Transferase</keyword>
<dbReference type="PRINTS" id="PR00508">
    <property type="entry name" value="S21N4MTFRASE"/>
</dbReference>
<evidence type="ECO:0000256" key="1">
    <source>
        <dbReference type="ARBA" id="ARBA00022603"/>
    </source>
</evidence>
<evidence type="ECO:0000313" key="5">
    <source>
        <dbReference type="EMBL" id="RLC36674.1"/>
    </source>
</evidence>
<dbReference type="SUPFAM" id="SSF53335">
    <property type="entry name" value="S-adenosyl-L-methionine-dependent methyltransferases"/>
    <property type="match status" value="1"/>
</dbReference>
<feature type="domain" description="DNA methylase N-4/N-6" evidence="4">
    <location>
        <begin position="251"/>
        <end position="439"/>
    </location>
</feature>